<accession>A0A346A103</accession>
<dbReference type="Gene3D" id="3.20.20.70">
    <property type="entry name" value="Aldolase class I"/>
    <property type="match status" value="1"/>
</dbReference>
<dbReference type="OrthoDB" id="9805277at2"/>
<dbReference type="AlphaFoldDB" id="A0A346A103"/>
<dbReference type="EMBL" id="CP031417">
    <property type="protein sequence ID" value="AXK82850.1"/>
    <property type="molecule type" value="Genomic_DNA"/>
</dbReference>
<dbReference type="KEGG" id="ptaw:DW352_21385"/>
<dbReference type="Pfam" id="PF05853">
    <property type="entry name" value="BKACE"/>
    <property type="match status" value="1"/>
</dbReference>
<keyword evidence="6" id="KW-1185">Reference proteome</keyword>
<dbReference type="GO" id="GO:0046872">
    <property type="term" value="F:metal ion binding"/>
    <property type="evidence" value="ECO:0007669"/>
    <property type="project" value="UniProtKB-KW"/>
</dbReference>
<proteinExistence type="predicted"/>
<dbReference type="InterPro" id="IPR013785">
    <property type="entry name" value="Aldolase_TIM"/>
</dbReference>
<name>A0A346A103_9HYPH</name>
<evidence type="ECO:0000256" key="1">
    <source>
        <dbReference type="ARBA" id="ARBA00001947"/>
    </source>
</evidence>
<keyword evidence="4" id="KW-0862">Zinc</keyword>
<dbReference type="Proteomes" id="UP000254889">
    <property type="component" value="Chromosome"/>
</dbReference>
<evidence type="ECO:0000256" key="4">
    <source>
        <dbReference type="ARBA" id="ARBA00022833"/>
    </source>
</evidence>
<dbReference type="RefSeq" id="WP_115693229.1">
    <property type="nucleotide sequence ID" value="NZ_CP031417.1"/>
</dbReference>
<dbReference type="PANTHER" id="PTHR37418:SF2">
    <property type="entry name" value="3-KETO-5-AMINOHEXANOATE CLEAVAGE ENZYME"/>
    <property type="match status" value="1"/>
</dbReference>
<keyword evidence="2" id="KW-0808">Transferase</keyword>
<protein>
    <submittedName>
        <fullName evidence="5">3-keto-5-aminohexanoate cleavage protein</fullName>
    </submittedName>
</protein>
<reference evidence="5 6" key="1">
    <citation type="submission" date="2018-07" db="EMBL/GenBank/DDBJ databases">
        <authorList>
            <person name="Quirk P.G."/>
            <person name="Krulwich T.A."/>
        </authorList>
    </citation>
    <scope>NUCLEOTIDE SEQUENCE [LARGE SCALE GENOMIC DNA]</scope>
    <source>
        <strain evidence="5 6">CC-BB4</strain>
    </source>
</reference>
<comment type="cofactor">
    <cofactor evidence="1">
        <name>Zn(2+)</name>
        <dbReference type="ChEBI" id="CHEBI:29105"/>
    </cofactor>
</comment>
<dbReference type="GO" id="GO:0043720">
    <property type="term" value="F:3-keto-5-aminohexanoate cleavage activity"/>
    <property type="evidence" value="ECO:0007669"/>
    <property type="project" value="InterPro"/>
</dbReference>
<evidence type="ECO:0000313" key="6">
    <source>
        <dbReference type="Proteomes" id="UP000254889"/>
    </source>
</evidence>
<evidence type="ECO:0000256" key="3">
    <source>
        <dbReference type="ARBA" id="ARBA00022723"/>
    </source>
</evidence>
<sequence length="293" mass="31590">MAPPKKTILTVAVTGNLTTIEQNPNLPCTPEQIANAALESAKVGAAIAHIHVRHPDGRPSTELAHYREVVERIRDKNSELIINLTTGPGGRFVPSKDDPKIAGPGTSAMHPLKRVEHIVELKPDIATLDLNTMWSGSAAVINPPENVTLMANEIQKAGSKPELEVFDSGDIQLAHALLDQGIIKRPPLFQIVMGVRYGFISTPQTLMYAQSLLPADAAWAAFAIGRWQFPMLCTAWLLGGHVRVGMEDNVYLSKGKLTPSNAALCEKAVRILDDIGAELATAKEARAILGLKP</sequence>
<keyword evidence="3" id="KW-0479">Metal-binding</keyword>
<organism evidence="5 6">
    <name type="scientific">Pseudolabrys taiwanensis</name>
    <dbReference type="NCBI Taxonomy" id="331696"/>
    <lineage>
        <taxon>Bacteria</taxon>
        <taxon>Pseudomonadati</taxon>
        <taxon>Pseudomonadota</taxon>
        <taxon>Alphaproteobacteria</taxon>
        <taxon>Hyphomicrobiales</taxon>
        <taxon>Xanthobacteraceae</taxon>
        <taxon>Pseudolabrys</taxon>
    </lineage>
</organism>
<dbReference type="PANTHER" id="PTHR37418">
    <property type="entry name" value="3-KETO-5-AMINOHEXANOATE CLEAVAGE ENZYME-RELATED"/>
    <property type="match status" value="1"/>
</dbReference>
<dbReference type="InterPro" id="IPR008567">
    <property type="entry name" value="BKACE"/>
</dbReference>
<evidence type="ECO:0000256" key="2">
    <source>
        <dbReference type="ARBA" id="ARBA00022679"/>
    </source>
</evidence>
<gene>
    <name evidence="5" type="ORF">DW352_21385</name>
</gene>
<evidence type="ECO:0000313" key="5">
    <source>
        <dbReference type="EMBL" id="AXK82850.1"/>
    </source>
</evidence>